<sequence>MSAHIWEDSRQRQLEALVFLRNISLDGSHRDTVLGHFLPQVEPSKPLHLSRDDRNSAVVPRGDLYNSFTTAYIEQHNISATSEEKLFRRSPPDKRNRMQSVVEPRIRLSSLSGLRSKKSSNPVSAGCNINMRNGSCESLTTSRQRQHSGSFSDCSNNSSSLELRPPRTHHREGRIYIMSSKRAPVVVFSALPYTKRGQSRLESTRKSANRQLSTISDNGDSADILSILGLRGLDCDQELSFAGLLQKHSCAVCLDEKESLSTQAMESMDPLSRESAPSLGSVFCMCDGAYDPHFLDSPELVVGRHSTQLTFSSYIASIIHYVKPSDLKKELNDKFREKFPKIRLTLSKLRSLKREMFKIANCECGVDLVTVAHSYVFYEKLVLKRLINKPNRKLCAGACLMLAAKLNDVKGQDLQTLIERIESGFRLNRRDLVNAEFGVLVALEFSLHIPISHVYPHYERLIYES</sequence>
<proteinExistence type="inferred from homology"/>
<dbReference type="Gene3D" id="1.10.472.10">
    <property type="entry name" value="Cyclin-like"/>
    <property type="match status" value="1"/>
</dbReference>
<dbReference type="Proteomes" id="UP000192247">
    <property type="component" value="Unassembled WGS sequence"/>
</dbReference>
<dbReference type="FunCoup" id="A0A1V9XX75">
    <property type="interactions" value="145"/>
</dbReference>
<keyword evidence="3" id="KW-0132">Cell division</keyword>
<gene>
    <name evidence="7" type="ORF">BIW11_06679</name>
</gene>
<dbReference type="PANTHER" id="PTHR22896:SF0">
    <property type="entry name" value="CYCLIN N-TERMINAL DOMAIN-CONTAINING PROTEIN"/>
    <property type="match status" value="1"/>
</dbReference>
<protein>
    <recommendedName>
        <fullName evidence="6">Cyclin N-terminal domain-containing protein</fullName>
    </recommendedName>
</protein>
<evidence type="ECO:0000313" key="7">
    <source>
        <dbReference type="EMBL" id="OQR78032.1"/>
    </source>
</evidence>
<dbReference type="InterPro" id="IPR036915">
    <property type="entry name" value="Cyclin-like_sf"/>
</dbReference>
<evidence type="ECO:0000256" key="3">
    <source>
        <dbReference type="ARBA" id="ARBA00022618"/>
    </source>
</evidence>
<dbReference type="EMBL" id="MNPL01002720">
    <property type="protein sequence ID" value="OQR78032.1"/>
    <property type="molecule type" value="Genomic_DNA"/>
</dbReference>
<comment type="caution">
    <text evidence="7">The sequence shown here is derived from an EMBL/GenBank/DDBJ whole genome shotgun (WGS) entry which is preliminary data.</text>
</comment>
<dbReference type="PANTHER" id="PTHR22896">
    <property type="entry name" value="CDK5 AND ABL1 ENZYME SUBSTRATE 1"/>
    <property type="match status" value="1"/>
</dbReference>
<feature type="domain" description="Cyclin N-terminal" evidence="6">
    <location>
        <begin position="366"/>
        <end position="447"/>
    </location>
</feature>
<keyword evidence="8" id="KW-1185">Reference proteome</keyword>
<dbReference type="Pfam" id="PF00134">
    <property type="entry name" value="Cyclin_N"/>
    <property type="match status" value="1"/>
</dbReference>
<dbReference type="FunFam" id="1.10.472.10:FF:000020">
    <property type="entry name" value="CDK5 and ABL1 enzyme substrate 1"/>
    <property type="match status" value="1"/>
</dbReference>
<dbReference type="GO" id="GO:0051726">
    <property type="term" value="P:regulation of cell cycle"/>
    <property type="evidence" value="ECO:0007669"/>
    <property type="project" value="InterPro"/>
</dbReference>
<evidence type="ECO:0000256" key="2">
    <source>
        <dbReference type="ARBA" id="ARBA00022553"/>
    </source>
</evidence>
<evidence type="ECO:0000256" key="4">
    <source>
        <dbReference type="ARBA" id="ARBA00023306"/>
    </source>
</evidence>
<evidence type="ECO:0000256" key="5">
    <source>
        <dbReference type="SAM" id="MobiDB-lite"/>
    </source>
</evidence>
<evidence type="ECO:0000313" key="8">
    <source>
        <dbReference type="Proteomes" id="UP000192247"/>
    </source>
</evidence>
<dbReference type="GO" id="GO:0005829">
    <property type="term" value="C:cytosol"/>
    <property type="evidence" value="ECO:0007669"/>
    <property type="project" value="UniProtKB-ARBA"/>
</dbReference>
<organism evidence="7 8">
    <name type="scientific">Tropilaelaps mercedesae</name>
    <dbReference type="NCBI Taxonomy" id="418985"/>
    <lineage>
        <taxon>Eukaryota</taxon>
        <taxon>Metazoa</taxon>
        <taxon>Ecdysozoa</taxon>
        <taxon>Arthropoda</taxon>
        <taxon>Chelicerata</taxon>
        <taxon>Arachnida</taxon>
        <taxon>Acari</taxon>
        <taxon>Parasitiformes</taxon>
        <taxon>Mesostigmata</taxon>
        <taxon>Gamasina</taxon>
        <taxon>Dermanyssoidea</taxon>
        <taxon>Laelapidae</taxon>
        <taxon>Tropilaelaps</taxon>
    </lineage>
</organism>
<dbReference type="InParanoid" id="A0A1V9XX75"/>
<dbReference type="CDD" id="cd20556">
    <property type="entry name" value="CYCLIN_CABLES"/>
    <property type="match status" value="1"/>
</dbReference>
<dbReference type="InterPro" id="IPR006671">
    <property type="entry name" value="Cyclin_N"/>
</dbReference>
<dbReference type="OrthoDB" id="5353095at2759"/>
<feature type="region of interest" description="Disordered" evidence="5">
    <location>
        <begin position="138"/>
        <end position="165"/>
    </location>
</feature>
<feature type="compositionally biased region" description="Low complexity" evidence="5">
    <location>
        <begin position="148"/>
        <end position="160"/>
    </location>
</feature>
<evidence type="ECO:0000256" key="1">
    <source>
        <dbReference type="ARBA" id="ARBA00008742"/>
    </source>
</evidence>
<accession>A0A1V9XX75</accession>
<dbReference type="AlphaFoldDB" id="A0A1V9XX75"/>
<keyword evidence="4" id="KW-0131">Cell cycle</keyword>
<dbReference type="InterPro" id="IPR012388">
    <property type="entry name" value="CABLES1/2"/>
</dbReference>
<keyword evidence="2" id="KW-0597">Phosphoprotein</keyword>
<dbReference type="SUPFAM" id="SSF47954">
    <property type="entry name" value="Cyclin-like"/>
    <property type="match status" value="1"/>
</dbReference>
<name>A0A1V9XX75_9ACAR</name>
<evidence type="ECO:0000259" key="6">
    <source>
        <dbReference type="Pfam" id="PF00134"/>
    </source>
</evidence>
<comment type="similarity">
    <text evidence="1">Belongs to the cyclin family.</text>
</comment>
<dbReference type="STRING" id="418985.A0A1V9XX75"/>
<dbReference type="PIRSF" id="PIRSF025798">
    <property type="entry name" value="Cables"/>
    <property type="match status" value="1"/>
</dbReference>
<reference evidence="7 8" key="1">
    <citation type="journal article" date="2017" name="Gigascience">
        <title>Draft genome of the honey bee ectoparasitic mite, Tropilaelaps mercedesae, is shaped by the parasitic life history.</title>
        <authorList>
            <person name="Dong X."/>
            <person name="Armstrong S.D."/>
            <person name="Xia D."/>
            <person name="Makepeace B.L."/>
            <person name="Darby A.C."/>
            <person name="Kadowaki T."/>
        </authorList>
    </citation>
    <scope>NUCLEOTIDE SEQUENCE [LARGE SCALE GENOMIC DNA]</scope>
    <source>
        <strain evidence="7">Wuxi-XJTLU</strain>
    </source>
</reference>
<dbReference type="GO" id="GO:0051301">
    <property type="term" value="P:cell division"/>
    <property type="evidence" value="ECO:0007669"/>
    <property type="project" value="UniProtKB-KW"/>
</dbReference>